<dbReference type="SMART" id="SM01017">
    <property type="entry name" value="Arrestin_C"/>
    <property type="match status" value="1"/>
</dbReference>
<feature type="compositionally biased region" description="Low complexity" evidence="1">
    <location>
        <begin position="867"/>
        <end position="880"/>
    </location>
</feature>
<dbReference type="HOGENOM" id="CLU_299157_0_0_1"/>
<feature type="compositionally biased region" description="Basic residues" evidence="1">
    <location>
        <begin position="609"/>
        <end position="623"/>
    </location>
</feature>
<accession>A0A067N377</accession>
<feature type="compositionally biased region" description="Low complexity" evidence="1">
    <location>
        <begin position="764"/>
        <end position="774"/>
    </location>
</feature>
<feature type="compositionally biased region" description="Acidic residues" evidence="1">
    <location>
        <begin position="728"/>
        <end position="738"/>
    </location>
</feature>
<feature type="domain" description="Arrestin C-terminal-like" evidence="2">
    <location>
        <begin position="405"/>
        <end position="564"/>
    </location>
</feature>
<feature type="compositionally biased region" description="Basic and acidic residues" evidence="1">
    <location>
        <begin position="151"/>
        <end position="167"/>
    </location>
</feature>
<feature type="region of interest" description="Disordered" evidence="1">
    <location>
        <begin position="573"/>
        <end position="893"/>
    </location>
</feature>
<protein>
    <recommendedName>
        <fullName evidence="2">Arrestin C-terminal-like domain-containing protein</fullName>
    </recommendedName>
</protein>
<dbReference type="Gene3D" id="2.60.40.640">
    <property type="match status" value="1"/>
</dbReference>
<dbReference type="InterPro" id="IPR014756">
    <property type="entry name" value="Ig_E-set"/>
</dbReference>
<dbReference type="AlphaFoldDB" id="A0A067N377"/>
<dbReference type="InterPro" id="IPR011022">
    <property type="entry name" value="Arrestin_C-like"/>
</dbReference>
<dbReference type="Pfam" id="PF02752">
    <property type="entry name" value="Arrestin_C"/>
    <property type="match status" value="1"/>
</dbReference>
<dbReference type="InParanoid" id="A0A067N377"/>
<proteinExistence type="predicted"/>
<feature type="compositionally biased region" description="Polar residues" evidence="1">
    <location>
        <begin position="204"/>
        <end position="216"/>
    </location>
</feature>
<name>A0A067N377_BOTB1</name>
<dbReference type="EMBL" id="KL198022">
    <property type="protein sequence ID" value="KDQ18226.1"/>
    <property type="molecule type" value="Genomic_DNA"/>
</dbReference>
<evidence type="ECO:0000256" key="1">
    <source>
        <dbReference type="SAM" id="MobiDB-lite"/>
    </source>
</evidence>
<feature type="compositionally biased region" description="Pro residues" evidence="1">
    <location>
        <begin position="627"/>
        <end position="638"/>
    </location>
</feature>
<dbReference type="Proteomes" id="UP000027195">
    <property type="component" value="Unassembled WGS sequence"/>
</dbReference>
<feature type="region of interest" description="Disordered" evidence="1">
    <location>
        <begin position="91"/>
        <end position="216"/>
    </location>
</feature>
<keyword evidence="4" id="KW-1185">Reference proteome</keyword>
<organism evidence="3 4">
    <name type="scientific">Botryobasidium botryosum (strain FD-172 SS1)</name>
    <dbReference type="NCBI Taxonomy" id="930990"/>
    <lineage>
        <taxon>Eukaryota</taxon>
        <taxon>Fungi</taxon>
        <taxon>Dikarya</taxon>
        <taxon>Basidiomycota</taxon>
        <taxon>Agaricomycotina</taxon>
        <taxon>Agaricomycetes</taxon>
        <taxon>Cantharellales</taxon>
        <taxon>Botryobasidiaceae</taxon>
        <taxon>Botryobasidium</taxon>
    </lineage>
</organism>
<evidence type="ECO:0000259" key="2">
    <source>
        <dbReference type="SMART" id="SM01017"/>
    </source>
</evidence>
<sequence length="1003" mass="109283">MASQAFQSASGDAVVGLGIQMEDPLPTSIFAASLRAPEGSTTRLPTISIPFPKDHDVSNNPNSRIRGLLLAENGASMVEFDQTCSGRSGSAFRQGHTIAPGCVTPGGSSRPRAKSSVNPESYTGWEDRSIQPPTQDPVLQSRKNSPHRRTTNPDESHSLHDYLDHVRPFSSGKENRIPPQKSSASRPSSSSGSVHTRSKLTAAHRSTSSPDLRTLSDVLTSPKSRAKVEVDLFLERDTFVEGGNVRGTMEIMVAKSEKPVWIGHVKVRMVGFEAIHESQDRHIFCQYMKPLSTISSSSHLLYASASNEKGFHPACEGTHLIPFAMNLPIGTGAKGAMQGGKVGAEVRYIILGSVKIYNPDTQPATTMTHFYRYCVIYPYLNPAMVLAPAPAPFRADEAKSIFLGGNGKLRLEAILYRQCWVAGQECRVRTVVENRTTKKVRTVTLTLFRITTVYRPNRALDPSSPGGVDFDACQTTTTRKQINEVYMEAGARRARGQVTAKGWWTGIESGDCGEHEHSILIPPDALSISRGRLMGVEHVLRVSVGAGSLSSDVHVEIPLRIINFHSIDPPLAPNETPSLRVPRPPPSANQPPQSMSDPIHDRAGDGSRFIHKVQSRPAIRRPRTAPAEPPQLPQPESQPQPVDVRPLQVRKRTRSVTFRPEVELIHPEPEAPHEKSPGVEMAPLRGNADEPPTEESQIVDTKEDSQVHEKADEVQLFASPEAIGGVDLGDDSDDEEEVQFVIGSAKLDGDDGENAERFQDADPLLKFPPHLLPLRQETESAESVPAEVQAETPSTPPHDIPSQASPGLESPRASPRGTPNQVEVFPSRESPKALPSVFSRFRHSPSVVKSRSLEFQAIAERSPAVRPASYSSHSASSSPAYEDKKRIEATPESASAPFKYKALPSDDTMNLDFGVSMGTANFTPRPAYERFGRPITSYDSSTPGSSVTSSPSSKGSVGIRQRPLPPIPTRSQIIFDSTRIPSIRSSTSMSVKDMIAAFENRGY</sequence>
<feature type="compositionally biased region" description="Low complexity" evidence="1">
    <location>
        <begin position="182"/>
        <end position="193"/>
    </location>
</feature>
<gene>
    <name evidence="3" type="ORF">BOTBODRAFT_53009</name>
</gene>
<feature type="compositionally biased region" description="Polar residues" evidence="1">
    <location>
        <begin position="131"/>
        <end position="143"/>
    </location>
</feature>
<feature type="region of interest" description="Disordered" evidence="1">
    <location>
        <begin position="932"/>
        <end position="970"/>
    </location>
</feature>
<evidence type="ECO:0000313" key="3">
    <source>
        <dbReference type="EMBL" id="KDQ18226.1"/>
    </source>
</evidence>
<evidence type="ECO:0000313" key="4">
    <source>
        <dbReference type="Proteomes" id="UP000027195"/>
    </source>
</evidence>
<dbReference type="OrthoDB" id="298939at2759"/>
<feature type="compositionally biased region" description="Low complexity" evidence="1">
    <location>
        <begin position="940"/>
        <end position="957"/>
    </location>
</feature>
<dbReference type="InterPro" id="IPR014752">
    <property type="entry name" value="Arrestin-like_C"/>
</dbReference>
<feature type="compositionally biased region" description="Basic and acidic residues" evidence="1">
    <location>
        <begin position="700"/>
        <end position="713"/>
    </location>
</feature>
<dbReference type="STRING" id="930990.A0A067N377"/>
<reference evidence="4" key="1">
    <citation type="journal article" date="2014" name="Proc. Natl. Acad. Sci. U.S.A.">
        <title>Extensive sampling of basidiomycete genomes demonstrates inadequacy of the white-rot/brown-rot paradigm for wood decay fungi.</title>
        <authorList>
            <person name="Riley R."/>
            <person name="Salamov A.A."/>
            <person name="Brown D.W."/>
            <person name="Nagy L.G."/>
            <person name="Floudas D."/>
            <person name="Held B.W."/>
            <person name="Levasseur A."/>
            <person name="Lombard V."/>
            <person name="Morin E."/>
            <person name="Otillar R."/>
            <person name="Lindquist E.A."/>
            <person name="Sun H."/>
            <person name="LaButti K.M."/>
            <person name="Schmutz J."/>
            <person name="Jabbour D."/>
            <person name="Luo H."/>
            <person name="Baker S.E."/>
            <person name="Pisabarro A.G."/>
            <person name="Walton J.D."/>
            <person name="Blanchette R.A."/>
            <person name="Henrissat B."/>
            <person name="Martin F."/>
            <person name="Cullen D."/>
            <person name="Hibbett D.S."/>
            <person name="Grigoriev I.V."/>
        </authorList>
    </citation>
    <scope>NUCLEOTIDE SEQUENCE [LARGE SCALE GENOMIC DNA]</scope>
    <source>
        <strain evidence="4">FD-172 SS1</strain>
    </source>
</reference>
<feature type="compositionally biased region" description="Basic and acidic residues" evidence="1">
    <location>
        <begin position="660"/>
        <end position="677"/>
    </location>
</feature>
<dbReference type="SUPFAM" id="SSF81296">
    <property type="entry name" value="E set domains"/>
    <property type="match status" value="2"/>
</dbReference>